<gene>
    <name evidence="2" type="ORF">GCM10009576_055400</name>
</gene>
<keyword evidence="3" id="KW-1185">Reference proteome</keyword>
<reference evidence="2 3" key="1">
    <citation type="journal article" date="2019" name="Int. J. Syst. Evol. Microbiol.">
        <title>The Global Catalogue of Microorganisms (GCM) 10K type strain sequencing project: providing services to taxonomists for standard genome sequencing and annotation.</title>
        <authorList>
            <consortium name="The Broad Institute Genomics Platform"/>
            <consortium name="The Broad Institute Genome Sequencing Center for Infectious Disease"/>
            <person name="Wu L."/>
            <person name="Ma J."/>
        </authorList>
    </citation>
    <scope>NUCLEOTIDE SEQUENCE [LARGE SCALE GENOMIC DNA]</scope>
    <source>
        <strain evidence="2 3">JCM 11445</strain>
    </source>
</reference>
<dbReference type="Gene3D" id="1.20.1530.20">
    <property type="match status" value="1"/>
</dbReference>
<keyword evidence="1" id="KW-0472">Membrane</keyword>
<comment type="caution">
    <text evidence="2">The sequence shown here is derived from an EMBL/GenBank/DDBJ whole genome shotgun (WGS) entry which is preliminary data.</text>
</comment>
<name>A0ABN1SFV5_9ACTN</name>
<proteinExistence type="predicted"/>
<feature type="transmembrane region" description="Helical" evidence="1">
    <location>
        <begin position="86"/>
        <end position="104"/>
    </location>
</feature>
<dbReference type="Pfam" id="PF13593">
    <property type="entry name" value="SBF_like"/>
    <property type="match status" value="1"/>
</dbReference>
<evidence type="ECO:0000313" key="2">
    <source>
        <dbReference type="EMBL" id="GAA0986800.1"/>
    </source>
</evidence>
<evidence type="ECO:0000313" key="3">
    <source>
        <dbReference type="Proteomes" id="UP001500033"/>
    </source>
</evidence>
<dbReference type="EMBL" id="BAAAIE010000038">
    <property type="protein sequence ID" value="GAA0986800.1"/>
    <property type="molecule type" value="Genomic_DNA"/>
</dbReference>
<dbReference type="InterPro" id="IPR016833">
    <property type="entry name" value="Put_Na-Bile_cotransptr"/>
</dbReference>
<protein>
    <submittedName>
        <fullName evidence="2">Uncharacterized protein</fullName>
    </submittedName>
</protein>
<accession>A0ABN1SFV5</accession>
<sequence>MRVLIQRTEDGGIPIGFGQLGDIAVQLLLPFLAGQMLRRWISDWLGRHRAVISVCDRASIPLVVYSAFSRGMTTGIWQRVSPARPALLGTLCALLLGVVLLLANRCARVLRLPRGPGDRGPLRCHQEPGQRTAHGLRADSGGPVAVIVLPLMHTLQRQADSTFSTPWARSAGGRCPLGSTPSAWGWGRVPTQMLMASLGATDEGVHADLLNSDDALTAQARQIACLRPQETLTLRGALITRP</sequence>
<organism evidence="2 3">
    <name type="scientific">Streptomyces rhizosphaericus</name>
    <dbReference type="NCBI Taxonomy" id="114699"/>
    <lineage>
        <taxon>Bacteria</taxon>
        <taxon>Bacillati</taxon>
        <taxon>Actinomycetota</taxon>
        <taxon>Actinomycetes</taxon>
        <taxon>Kitasatosporales</taxon>
        <taxon>Streptomycetaceae</taxon>
        <taxon>Streptomyces</taxon>
        <taxon>Streptomyces violaceusniger group</taxon>
    </lineage>
</organism>
<keyword evidence="1" id="KW-1133">Transmembrane helix</keyword>
<dbReference type="Proteomes" id="UP001500033">
    <property type="component" value="Unassembled WGS sequence"/>
</dbReference>
<keyword evidence="1" id="KW-0812">Transmembrane</keyword>
<dbReference type="InterPro" id="IPR038770">
    <property type="entry name" value="Na+/solute_symporter_sf"/>
</dbReference>
<evidence type="ECO:0000256" key="1">
    <source>
        <dbReference type="SAM" id="Phobius"/>
    </source>
</evidence>